<feature type="domain" description="Peptidase S53" evidence="9">
    <location>
        <begin position="175"/>
        <end position="681"/>
    </location>
</feature>
<keyword evidence="7" id="KW-0865">Zymogen</keyword>
<name>A0ABQ5XFN1_9GAMM</name>
<evidence type="ECO:0000313" key="10">
    <source>
        <dbReference type="EMBL" id="GLQ89747.1"/>
    </source>
</evidence>
<keyword evidence="2 8" id="KW-0645">Protease</keyword>
<dbReference type="InterPro" id="IPR036852">
    <property type="entry name" value="Peptidase_S8/S53_dom_sf"/>
</dbReference>
<reference evidence="11" key="1">
    <citation type="journal article" date="2019" name="Int. J. Syst. Evol. Microbiol.">
        <title>The Global Catalogue of Microorganisms (GCM) 10K type strain sequencing project: providing services to taxonomists for standard genome sequencing and annotation.</title>
        <authorList>
            <consortium name="The Broad Institute Genomics Platform"/>
            <consortium name="The Broad Institute Genome Sequencing Center for Infectious Disease"/>
            <person name="Wu L."/>
            <person name="Ma J."/>
        </authorList>
    </citation>
    <scope>NUCLEOTIDE SEQUENCE [LARGE SCALE GENOMIC DNA]</scope>
    <source>
        <strain evidence="11">NBRC 111981</strain>
    </source>
</reference>
<dbReference type="InterPro" id="IPR023828">
    <property type="entry name" value="Peptidase_S8_Ser-AS"/>
</dbReference>
<gene>
    <name evidence="10" type="ORF">GCM10007898_33220</name>
</gene>
<protein>
    <recommendedName>
        <fullName evidence="9">Peptidase S53 domain-containing protein</fullName>
    </recommendedName>
</protein>
<accession>A0ABQ5XFN1</accession>
<evidence type="ECO:0000256" key="6">
    <source>
        <dbReference type="ARBA" id="ARBA00022837"/>
    </source>
</evidence>
<keyword evidence="3" id="KW-0479">Metal-binding</keyword>
<evidence type="ECO:0000256" key="5">
    <source>
        <dbReference type="ARBA" id="ARBA00022825"/>
    </source>
</evidence>
<dbReference type="InterPro" id="IPR050819">
    <property type="entry name" value="Tripeptidyl-peptidase_I"/>
</dbReference>
<dbReference type="Pfam" id="PF09286">
    <property type="entry name" value="Pro-kuma_activ"/>
    <property type="match status" value="1"/>
</dbReference>
<comment type="caution">
    <text evidence="10">The sequence shown here is derived from an EMBL/GenBank/DDBJ whole genome shotgun (WGS) entry which is preliminary data.</text>
</comment>
<feature type="active site" description="Charge relay system" evidence="8">
    <location>
        <position position="520"/>
    </location>
</feature>
<dbReference type="SMART" id="SM00944">
    <property type="entry name" value="Pro-kuma_activ"/>
    <property type="match status" value="1"/>
</dbReference>
<evidence type="ECO:0000256" key="2">
    <source>
        <dbReference type="ARBA" id="ARBA00022670"/>
    </source>
</evidence>
<dbReference type="InterPro" id="IPR030400">
    <property type="entry name" value="Sedolisin_dom"/>
</dbReference>
<evidence type="ECO:0000256" key="8">
    <source>
        <dbReference type="PROSITE-ProRule" id="PRU01032"/>
    </source>
</evidence>
<keyword evidence="5 8" id="KW-0720">Serine protease</keyword>
<evidence type="ECO:0000256" key="3">
    <source>
        <dbReference type="ARBA" id="ARBA00022723"/>
    </source>
</evidence>
<sequence length="685" mass="71905">MNHLQLVLKRSPLRQAALDTLIAEQHDPHSGKFHQWLTPQQFGEAFGVLDADIAAASAWLTSQGFTVNGVYPNKMQIDFSGTAGQIGHAFHTREKYYTVAQAGHFANETDISVPAALQDVVVGVHGLNDFRPVALHLTPRTVKFDAKTQAFHPIEAGKGATSQAINSPFTNNVRALVPYDMAKIYGVDTLHAKGITGKNVTIAVLEEASMQPSDWTSFVNLFGLRRYGGSFHQIQPQAAGFTNCSNPAVGNPAQDDGETLMDAEWATAMAPSAHVVVASCGNFDFDGLGGIVAAATNLINGTQRPDVISASYGLGEDIVDKASKSEFDLLWAQADAEGISVFVSSGDSGSSPDFNGSVIERLGVSANALATSPNDTAVGGTDIADELDHTTAKYFAARFNAQYGSALSYVPEIPWNWSCGNEVAAKSMGFSSAVAFCKQQLAEGVYPTSEAGSGGPSSVDIKPAWQRLVYHAAKDQSRDLPDVALYAGSFNNATAAIVCDAKNPCTSGFLAPVDTDGGTSLSSPLFAGIQALMDQALADKHLPKDQGNAAPTLYALAAEEYGGAAGNAPASLAACNANNGTHGTSGCAFHNITRGSNSTQCVEAAGETTPDCYFYGTMPDFITLGSNDQLQYVTVRIGLTSTSSTQYTAATQAYAARPGWSFATGLGSVNAGNLLTAWEKFVNAP</sequence>
<keyword evidence="4 8" id="KW-0378">Hydrolase</keyword>
<dbReference type="EMBL" id="BSOA01000043">
    <property type="protein sequence ID" value="GLQ89747.1"/>
    <property type="molecule type" value="Genomic_DNA"/>
</dbReference>
<dbReference type="SUPFAM" id="SSF54897">
    <property type="entry name" value="Protease propeptides/inhibitors"/>
    <property type="match status" value="1"/>
</dbReference>
<dbReference type="Gene3D" id="3.40.50.200">
    <property type="entry name" value="Peptidase S8/S53 domain"/>
    <property type="match status" value="1"/>
</dbReference>
<dbReference type="PROSITE" id="PS51695">
    <property type="entry name" value="SEDOLISIN"/>
    <property type="match status" value="1"/>
</dbReference>
<dbReference type="PROSITE" id="PS00138">
    <property type="entry name" value="SUBTILASE_SER"/>
    <property type="match status" value="1"/>
</dbReference>
<keyword evidence="6" id="KW-0106">Calcium</keyword>
<feature type="active site" description="Charge relay system" evidence="8">
    <location>
        <position position="258"/>
    </location>
</feature>
<dbReference type="CDD" id="cd11377">
    <property type="entry name" value="Pro-peptidase_S53"/>
    <property type="match status" value="1"/>
</dbReference>
<dbReference type="InterPro" id="IPR015366">
    <property type="entry name" value="S53_propep"/>
</dbReference>
<keyword evidence="11" id="KW-1185">Reference proteome</keyword>
<organism evidence="10 11">
    <name type="scientific">Dyella flagellata</name>
    <dbReference type="NCBI Taxonomy" id="1867833"/>
    <lineage>
        <taxon>Bacteria</taxon>
        <taxon>Pseudomonadati</taxon>
        <taxon>Pseudomonadota</taxon>
        <taxon>Gammaproteobacteria</taxon>
        <taxon>Lysobacterales</taxon>
        <taxon>Rhodanobacteraceae</taxon>
        <taxon>Dyella</taxon>
    </lineage>
</organism>
<dbReference type="Proteomes" id="UP001156627">
    <property type="component" value="Unassembled WGS sequence"/>
</dbReference>
<dbReference type="PANTHER" id="PTHR14218:SF15">
    <property type="entry name" value="TRIPEPTIDYL-PEPTIDASE 1"/>
    <property type="match status" value="1"/>
</dbReference>
<evidence type="ECO:0000256" key="7">
    <source>
        <dbReference type="ARBA" id="ARBA00023145"/>
    </source>
</evidence>
<evidence type="ECO:0000259" key="9">
    <source>
        <dbReference type="PROSITE" id="PS51695"/>
    </source>
</evidence>
<evidence type="ECO:0000256" key="1">
    <source>
        <dbReference type="ARBA" id="ARBA00001913"/>
    </source>
</evidence>
<evidence type="ECO:0000313" key="11">
    <source>
        <dbReference type="Proteomes" id="UP001156627"/>
    </source>
</evidence>
<dbReference type="PANTHER" id="PTHR14218">
    <property type="entry name" value="PROTEASE S8 TRIPEPTIDYL PEPTIDASE I CLN2"/>
    <property type="match status" value="1"/>
</dbReference>
<dbReference type="SUPFAM" id="SSF52743">
    <property type="entry name" value="Subtilisin-like"/>
    <property type="match status" value="1"/>
</dbReference>
<proteinExistence type="predicted"/>
<feature type="active site" description="Charge relay system" evidence="8">
    <location>
        <position position="262"/>
    </location>
</feature>
<comment type="cofactor">
    <cofactor evidence="1">
        <name>Ca(2+)</name>
        <dbReference type="ChEBI" id="CHEBI:29108"/>
    </cofactor>
</comment>
<comment type="caution">
    <text evidence="8">Lacks conserved residue(s) required for the propagation of feature annotation.</text>
</comment>
<evidence type="ECO:0000256" key="4">
    <source>
        <dbReference type="ARBA" id="ARBA00022801"/>
    </source>
</evidence>